<comment type="function">
    <text evidence="15">Extracellular matrix serine protease secreted by pioneer neurons that plays a role in layering of neurons in the cerebral cortex and cerebellum by coordinating cell positioning during neurodevelopment. Regulates microtubule function in neurons and neuronal migration. Binding to the extracellular domains of lipoprotein receptors VLDLR and LRP8/APOER2 induces tyrosine phosphorylation of DAB1 and modulation of TAU phosphorylation. Affects migration of sympathetic preganglionic neurons in the spinal cord, where it seems to act as a barrier to neuronal migration. Enzymatic activity is important for the modulation of cell adhesion.</text>
</comment>
<evidence type="ECO:0000256" key="3">
    <source>
        <dbReference type="ARBA" id="ARBA00022525"/>
    </source>
</evidence>
<comment type="subunit">
    <text evidence="14">Oligomer of disulfide-linked homodimers.</text>
</comment>
<evidence type="ECO:0000313" key="18">
    <source>
        <dbReference type="Proteomes" id="UP000007303"/>
    </source>
</evidence>
<dbReference type="GO" id="GO:0007417">
    <property type="term" value="P:central nervous system development"/>
    <property type="evidence" value="ECO:0007669"/>
    <property type="project" value="InterPro"/>
</dbReference>
<keyword evidence="6" id="KW-0479">Metal-binding</keyword>
<dbReference type="InterPro" id="IPR002861">
    <property type="entry name" value="Reeler_dom"/>
</dbReference>
<dbReference type="Proteomes" id="UP000007303">
    <property type="component" value="Unassembled WGS sequence"/>
</dbReference>
<keyword evidence="8" id="KW-0720">Serine protease</keyword>
<dbReference type="AlphaFoldDB" id="H3BXG0"/>
<keyword evidence="9" id="KW-0862">Zinc</keyword>
<dbReference type="GO" id="GO:0006508">
    <property type="term" value="P:proteolysis"/>
    <property type="evidence" value="ECO:0007669"/>
    <property type="project" value="UniProtKB-KW"/>
</dbReference>
<dbReference type="CDD" id="cd10036">
    <property type="entry name" value="Reelin_subrepeat_Nt"/>
    <property type="match status" value="1"/>
</dbReference>
<evidence type="ECO:0000256" key="13">
    <source>
        <dbReference type="ARBA" id="ARBA00023900"/>
    </source>
</evidence>
<evidence type="ECO:0000256" key="15">
    <source>
        <dbReference type="ARBA" id="ARBA00046064"/>
    </source>
</evidence>
<accession>H3BXG0</accession>
<dbReference type="GO" id="GO:0046872">
    <property type="term" value="F:metal ion binding"/>
    <property type="evidence" value="ECO:0007669"/>
    <property type="project" value="UniProtKB-KW"/>
</dbReference>
<evidence type="ECO:0000256" key="12">
    <source>
        <dbReference type="ARBA" id="ARBA00023773"/>
    </source>
</evidence>
<protein>
    <recommendedName>
        <fullName evidence="13">Reelin</fullName>
    </recommendedName>
</protein>
<dbReference type="GO" id="GO:0007155">
    <property type="term" value="P:cell adhesion"/>
    <property type="evidence" value="ECO:0007669"/>
    <property type="project" value="UniProtKB-KW"/>
</dbReference>
<dbReference type="GO" id="GO:0008236">
    <property type="term" value="F:serine-type peptidase activity"/>
    <property type="evidence" value="ECO:0007669"/>
    <property type="project" value="UniProtKB-KW"/>
</dbReference>
<comment type="subcellular location">
    <subcellularLocation>
        <location evidence="1">Secreted</location>
        <location evidence="1">Extracellular space</location>
        <location evidence="1">Extracellular matrix</location>
    </subcellularLocation>
</comment>
<keyword evidence="18" id="KW-1185">Reference proteome</keyword>
<keyword evidence="2" id="KW-0217">Developmental protein</keyword>
<dbReference type="InterPro" id="IPR049419">
    <property type="entry name" value="Reelin_subrepeat-B"/>
</dbReference>
<dbReference type="PROSITE" id="PS51019">
    <property type="entry name" value="REELIN"/>
    <property type="match status" value="1"/>
</dbReference>
<dbReference type="Gene3D" id="2.60.120.260">
    <property type="entry name" value="Galactose-binding domain-like"/>
    <property type="match status" value="1"/>
</dbReference>
<keyword evidence="4" id="KW-0272">Extracellular matrix</keyword>
<evidence type="ECO:0000256" key="4">
    <source>
        <dbReference type="ARBA" id="ARBA00022530"/>
    </source>
</evidence>
<dbReference type="InterPro" id="IPR034968">
    <property type="entry name" value="Reelin"/>
</dbReference>
<dbReference type="Pfam" id="PF21471">
    <property type="entry name" value="Reelin_subrepeat-B"/>
    <property type="match status" value="1"/>
</dbReference>
<keyword evidence="5" id="KW-0645">Protease</keyword>
<evidence type="ECO:0000256" key="10">
    <source>
        <dbReference type="ARBA" id="ARBA00022837"/>
    </source>
</evidence>
<name>H3BXG0_TETNG</name>
<dbReference type="GO" id="GO:0005615">
    <property type="term" value="C:extracellular space"/>
    <property type="evidence" value="ECO:0007669"/>
    <property type="project" value="TreeGrafter"/>
</dbReference>
<evidence type="ECO:0000256" key="14">
    <source>
        <dbReference type="ARBA" id="ARBA00044961"/>
    </source>
</evidence>
<evidence type="ECO:0000256" key="11">
    <source>
        <dbReference type="ARBA" id="ARBA00022889"/>
    </source>
</evidence>
<reference evidence="17" key="3">
    <citation type="submission" date="2025-09" db="UniProtKB">
        <authorList>
            <consortium name="Ensembl"/>
        </authorList>
    </citation>
    <scope>IDENTIFICATION</scope>
</reference>
<evidence type="ECO:0000256" key="9">
    <source>
        <dbReference type="ARBA" id="ARBA00022833"/>
    </source>
</evidence>
<comment type="similarity">
    <text evidence="12">Belongs to the reelin family.</text>
</comment>
<dbReference type="PANTHER" id="PTHR11841">
    <property type="entry name" value="REELIN"/>
    <property type="match status" value="1"/>
</dbReference>
<evidence type="ECO:0000256" key="8">
    <source>
        <dbReference type="ARBA" id="ARBA00022825"/>
    </source>
</evidence>
<keyword evidence="3" id="KW-0964">Secreted</keyword>
<keyword evidence="10" id="KW-0106">Calcium</keyword>
<dbReference type="FunFam" id="2.60.120.260:FF:000057">
    <property type="entry name" value="Reelin"/>
    <property type="match status" value="1"/>
</dbReference>
<evidence type="ECO:0000256" key="6">
    <source>
        <dbReference type="ARBA" id="ARBA00022723"/>
    </source>
</evidence>
<evidence type="ECO:0000256" key="5">
    <source>
        <dbReference type="ARBA" id="ARBA00022670"/>
    </source>
</evidence>
<reference evidence="17" key="2">
    <citation type="submission" date="2025-08" db="UniProtKB">
        <authorList>
            <consortium name="Ensembl"/>
        </authorList>
    </citation>
    <scope>IDENTIFICATION</scope>
</reference>
<keyword evidence="7" id="KW-0378">Hydrolase</keyword>
<dbReference type="GeneTree" id="ENSGT00580000081623"/>
<keyword evidence="11" id="KW-0130">Cell adhesion</keyword>
<evidence type="ECO:0000313" key="17">
    <source>
        <dbReference type="Ensembl" id="ENSTNIP00000000673.1"/>
    </source>
</evidence>
<evidence type="ECO:0000256" key="7">
    <source>
        <dbReference type="ARBA" id="ARBA00022801"/>
    </source>
</evidence>
<organism evidence="17 18">
    <name type="scientific">Tetraodon nigroviridis</name>
    <name type="common">Spotted green pufferfish</name>
    <name type="synonym">Chelonodon nigroviridis</name>
    <dbReference type="NCBI Taxonomy" id="99883"/>
    <lineage>
        <taxon>Eukaryota</taxon>
        <taxon>Metazoa</taxon>
        <taxon>Chordata</taxon>
        <taxon>Craniata</taxon>
        <taxon>Vertebrata</taxon>
        <taxon>Euteleostomi</taxon>
        <taxon>Actinopterygii</taxon>
        <taxon>Neopterygii</taxon>
        <taxon>Teleostei</taxon>
        <taxon>Neoteleostei</taxon>
        <taxon>Acanthomorphata</taxon>
        <taxon>Eupercaria</taxon>
        <taxon>Tetraodontiformes</taxon>
        <taxon>Tetradontoidea</taxon>
        <taxon>Tetraodontidae</taxon>
        <taxon>Tetraodon</taxon>
    </lineage>
</organism>
<dbReference type="Ensembl" id="ENSTNIT00000001036.1">
    <property type="protein sequence ID" value="ENSTNIP00000000673.1"/>
    <property type="gene ID" value="ENSTNIG00000016036.1"/>
</dbReference>
<dbReference type="GO" id="GO:0070325">
    <property type="term" value="F:lipoprotein particle receptor binding"/>
    <property type="evidence" value="ECO:0007669"/>
    <property type="project" value="InterPro"/>
</dbReference>
<evidence type="ECO:0000259" key="16">
    <source>
        <dbReference type="PROSITE" id="PS51019"/>
    </source>
</evidence>
<feature type="domain" description="Reelin" evidence="16">
    <location>
        <begin position="1"/>
        <end position="33"/>
    </location>
</feature>
<reference evidence="18" key="1">
    <citation type="journal article" date="2004" name="Nature">
        <title>Genome duplication in the teleost fish Tetraodon nigroviridis reveals the early vertebrate proto-karyotype.</title>
        <authorList>
            <person name="Jaillon O."/>
            <person name="Aury J.-M."/>
            <person name="Brunet F."/>
            <person name="Petit J.-L."/>
            <person name="Stange-Thomann N."/>
            <person name="Mauceli E."/>
            <person name="Bouneau L."/>
            <person name="Fischer C."/>
            <person name="Ozouf-Costaz C."/>
            <person name="Bernot A."/>
            <person name="Nicaud S."/>
            <person name="Jaffe D."/>
            <person name="Fisher S."/>
            <person name="Lutfalla G."/>
            <person name="Dossat C."/>
            <person name="Segurens B."/>
            <person name="Dasilva C."/>
            <person name="Salanoubat M."/>
            <person name="Levy M."/>
            <person name="Boudet N."/>
            <person name="Castellano S."/>
            <person name="Anthouard V."/>
            <person name="Jubin C."/>
            <person name="Castelli V."/>
            <person name="Katinka M."/>
            <person name="Vacherie B."/>
            <person name="Biemont C."/>
            <person name="Skalli Z."/>
            <person name="Cattolico L."/>
            <person name="Poulain J."/>
            <person name="De Berardinis V."/>
            <person name="Cruaud C."/>
            <person name="Duprat S."/>
            <person name="Brottier P."/>
            <person name="Coutanceau J.-P."/>
            <person name="Gouzy J."/>
            <person name="Parra G."/>
            <person name="Lardier G."/>
            <person name="Chapple C."/>
            <person name="McKernan K.J."/>
            <person name="McEwan P."/>
            <person name="Bosak S."/>
            <person name="Kellis M."/>
            <person name="Volff J.-N."/>
            <person name="Guigo R."/>
            <person name="Zody M.C."/>
            <person name="Mesirov J."/>
            <person name="Lindblad-Toh K."/>
            <person name="Birren B."/>
            <person name="Nusbaum C."/>
            <person name="Kahn D."/>
            <person name="Robinson-Rechavi M."/>
            <person name="Laudet V."/>
            <person name="Schachter V."/>
            <person name="Quetier F."/>
            <person name="Saurin W."/>
            <person name="Scarpelli C."/>
            <person name="Wincker P."/>
            <person name="Lander E.S."/>
            <person name="Weissenbach J."/>
            <person name="Roest Crollius H."/>
        </authorList>
    </citation>
    <scope>NUCLEOTIDE SEQUENCE [LARGE SCALE GENOMIC DNA]</scope>
</reference>
<dbReference type="GO" id="GO:0043005">
    <property type="term" value="C:neuron projection"/>
    <property type="evidence" value="ECO:0007669"/>
    <property type="project" value="TreeGrafter"/>
</dbReference>
<dbReference type="GO" id="GO:0001764">
    <property type="term" value="P:neuron migration"/>
    <property type="evidence" value="ECO:0007669"/>
    <property type="project" value="InterPro"/>
</dbReference>
<evidence type="ECO:0000256" key="2">
    <source>
        <dbReference type="ARBA" id="ARBA00022473"/>
    </source>
</evidence>
<dbReference type="HOGENOM" id="CLU_1363079_0_0_1"/>
<sequence length="220" mass="24024">RATATYRGQIIFKDALAQQLCEQGAPTESPLRPNLVELHAKHAVLRDDFDSNLLGELDSGVWSECTNCAVGEQCGVLMHGRAVTFCEPLGERELVTVPLNTSTASVLQFALGSGSCRFSYADPSIIVSYSLTGTTNTSDDWVTLEKIRAPTNSTTVIHLLPLPHHSKADGVRFRWTQEAPQGPEGYESCWGLDNVLLVNAAHRPPLLEDNLDPPNTANWL</sequence>
<dbReference type="PANTHER" id="PTHR11841:SF1">
    <property type="entry name" value="REELIN"/>
    <property type="match status" value="1"/>
</dbReference>
<proteinExistence type="inferred from homology"/>
<evidence type="ECO:0000256" key="1">
    <source>
        <dbReference type="ARBA" id="ARBA00004498"/>
    </source>
</evidence>